<keyword evidence="2" id="KW-0677">Repeat</keyword>
<evidence type="ECO:0000259" key="6">
    <source>
        <dbReference type="PROSITE" id="PS50234"/>
    </source>
</evidence>
<protein>
    <recommendedName>
        <fullName evidence="4">26S proteasome regulatory subunit RPN10</fullName>
    </recommendedName>
</protein>
<dbReference type="InterPro" id="IPR003903">
    <property type="entry name" value="UIM_dom"/>
</dbReference>
<dbReference type="InterPro" id="IPR027040">
    <property type="entry name" value="PSMD4"/>
</dbReference>
<dbReference type="InterPro" id="IPR049590">
    <property type="entry name" value="PSMD4_RAZUL-like"/>
</dbReference>
<keyword evidence="8" id="KW-1185">Reference proteome</keyword>
<dbReference type="PROSITE" id="PS50234">
    <property type="entry name" value="VWFA"/>
    <property type="match status" value="1"/>
</dbReference>
<gene>
    <name evidence="7" type="ORF">THRCLA_01832</name>
</gene>
<dbReference type="Gene3D" id="3.40.50.410">
    <property type="entry name" value="von Willebrand factor, type A domain"/>
    <property type="match status" value="1"/>
</dbReference>
<dbReference type="CDD" id="cd22297">
    <property type="entry name" value="PSMD4_RAZUL"/>
    <property type="match status" value="1"/>
</dbReference>
<feature type="compositionally biased region" description="Low complexity" evidence="5">
    <location>
        <begin position="265"/>
        <end position="275"/>
    </location>
</feature>
<dbReference type="Gene3D" id="1.10.287.3990">
    <property type="match status" value="1"/>
</dbReference>
<dbReference type="SMART" id="SM00327">
    <property type="entry name" value="VWA"/>
    <property type="match status" value="1"/>
</dbReference>
<dbReference type="PANTHER" id="PTHR10223">
    <property type="entry name" value="26S PROTEASOME NON-ATPASE REGULATORY SUBUNIT 4"/>
    <property type="match status" value="1"/>
</dbReference>
<dbReference type="GO" id="GO:0005829">
    <property type="term" value="C:cytosol"/>
    <property type="evidence" value="ECO:0007669"/>
    <property type="project" value="TreeGrafter"/>
</dbReference>
<name>A0A1W0A750_9STRA</name>
<dbReference type="Pfam" id="PF13519">
    <property type="entry name" value="VWA_2"/>
    <property type="match status" value="1"/>
</dbReference>
<dbReference type="STRING" id="74557.A0A1W0A750"/>
<dbReference type="Proteomes" id="UP000243217">
    <property type="component" value="Unassembled WGS sequence"/>
</dbReference>
<comment type="caution">
    <text evidence="7">The sequence shown here is derived from an EMBL/GenBank/DDBJ whole genome shotgun (WGS) entry which is preliminary data.</text>
</comment>
<evidence type="ECO:0000256" key="1">
    <source>
        <dbReference type="ARBA" id="ARBA00005574"/>
    </source>
</evidence>
<dbReference type="InterPro" id="IPR036465">
    <property type="entry name" value="vWFA_dom_sf"/>
</dbReference>
<feature type="domain" description="VWFA" evidence="6">
    <location>
        <begin position="5"/>
        <end position="196"/>
    </location>
</feature>
<evidence type="ECO:0000313" key="7">
    <source>
        <dbReference type="EMBL" id="OQS06106.1"/>
    </source>
</evidence>
<feature type="compositionally biased region" description="Basic and acidic residues" evidence="5">
    <location>
        <begin position="353"/>
        <end position="364"/>
    </location>
</feature>
<evidence type="ECO:0000256" key="3">
    <source>
        <dbReference type="ARBA" id="ARBA00022942"/>
    </source>
</evidence>
<evidence type="ECO:0000313" key="8">
    <source>
        <dbReference type="Proteomes" id="UP000243217"/>
    </source>
</evidence>
<evidence type="ECO:0000256" key="4">
    <source>
        <dbReference type="ARBA" id="ARBA00044341"/>
    </source>
</evidence>
<proteinExistence type="inferred from homology"/>
<reference evidence="7 8" key="1">
    <citation type="journal article" date="2014" name="Genome Biol. Evol.">
        <title>The secreted proteins of Achlya hypogyna and Thraustotheca clavata identify the ancestral oomycete secretome and reveal gene acquisitions by horizontal gene transfer.</title>
        <authorList>
            <person name="Misner I."/>
            <person name="Blouin N."/>
            <person name="Leonard G."/>
            <person name="Richards T.A."/>
            <person name="Lane C.E."/>
        </authorList>
    </citation>
    <scope>NUCLEOTIDE SEQUENCE [LARGE SCALE GENOMIC DNA]</scope>
    <source>
        <strain evidence="7 8">ATCC 34112</strain>
    </source>
</reference>
<dbReference type="SUPFAM" id="SSF53300">
    <property type="entry name" value="vWA-like"/>
    <property type="match status" value="1"/>
</dbReference>
<evidence type="ECO:0000256" key="2">
    <source>
        <dbReference type="ARBA" id="ARBA00022737"/>
    </source>
</evidence>
<dbReference type="GO" id="GO:0005634">
    <property type="term" value="C:nucleus"/>
    <property type="evidence" value="ECO:0007669"/>
    <property type="project" value="TreeGrafter"/>
</dbReference>
<comment type="similarity">
    <text evidence="1">Belongs to the proteasome subunit S5A family.</text>
</comment>
<feature type="compositionally biased region" description="Low complexity" evidence="5">
    <location>
        <begin position="294"/>
        <end position="305"/>
    </location>
</feature>
<dbReference type="GO" id="GO:0043161">
    <property type="term" value="P:proteasome-mediated ubiquitin-dependent protein catabolic process"/>
    <property type="evidence" value="ECO:0007669"/>
    <property type="project" value="TreeGrafter"/>
</dbReference>
<dbReference type="GO" id="GO:0008540">
    <property type="term" value="C:proteasome regulatory particle, base subcomplex"/>
    <property type="evidence" value="ECO:0007669"/>
    <property type="project" value="TreeGrafter"/>
</dbReference>
<feature type="compositionally biased region" description="Pro residues" evidence="5">
    <location>
        <begin position="306"/>
        <end position="315"/>
    </location>
</feature>
<sequence length="364" mass="38364">MGLESTMIVVDTSEWMRNGDYVPSRIEAQCDAVNLLITVKTNANPESTVGILAMSPTVNVQSKTVSLLASPTDNVGKLLNVVHKINPQSIGGTVQFSEAIQVAQLALKHRRNKKGSARIVVFLGSPIDEDDKALIKIGKLCKKNNIGVDVVSMGDVDLNANKLQVFVDAANSNQNSHLITVPAGVLPSDVLVTSPVFNADGDNSMGGQGSTSNDFAEYGGVDPNMDPDLALALRVSMEEERARQEVAAKKAAEEAAKSEPLTPIAETPPVVAEPKAPAPPAPVKAEEPAKAKDTPTVPSPTIVPTSTPPAVPTPAPASSMPFMDPSFVNSLLSGLPGVDPNDPKIQAAMKQITKKDEDKDDKKE</sequence>
<dbReference type="AlphaFoldDB" id="A0A1W0A750"/>
<feature type="compositionally biased region" description="Basic and acidic residues" evidence="5">
    <location>
        <begin position="244"/>
        <end position="257"/>
    </location>
</feature>
<dbReference type="OrthoDB" id="1731724at2759"/>
<feature type="compositionally biased region" description="Basic and acidic residues" evidence="5">
    <location>
        <begin position="284"/>
        <end position="293"/>
    </location>
</feature>
<dbReference type="EMBL" id="JNBS01000373">
    <property type="protein sequence ID" value="OQS06106.1"/>
    <property type="molecule type" value="Genomic_DNA"/>
</dbReference>
<dbReference type="FunFam" id="3.40.50.410:FF:000005">
    <property type="entry name" value="26S proteasome non-ATPase regulatory subunit 4"/>
    <property type="match status" value="1"/>
</dbReference>
<dbReference type="PANTHER" id="PTHR10223:SF0">
    <property type="entry name" value="26S PROTEASOME NON-ATPASE REGULATORY SUBUNIT 4"/>
    <property type="match status" value="1"/>
</dbReference>
<dbReference type="InterPro" id="IPR002035">
    <property type="entry name" value="VWF_A"/>
</dbReference>
<accession>A0A1W0A750</accession>
<organism evidence="7 8">
    <name type="scientific">Thraustotheca clavata</name>
    <dbReference type="NCBI Taxonomy" id="74557"/>
    <lineage>
        <taxon>Eukaryota</taxon>
        <taxon>Sar</taxon>
        <taxon>Stramenopiles</taxon>
        <taxon>Oomycota</taxon>
        <taxon>Saprolegniomycetes</taxon>
        <taxon>Saprolegniales</taxon>
        <taxon>Achlyaceae</taxon>
        <taxon>Thraustotheca</taxon>
    </lineage>
</organism>
<feature type="region of interest" description="Disordered" evidence="5">
    <location>
        <begin position="244"/>
        <end position="364"/>
    </location>
</feature>
<evidence type="ECO:0000256" key="5">
    <source>
        <dbReference type="SAM" id="MobiDB-lite"/>
    </source>
</evidence>
<dbReference type="GO" id="GO:0031593">
    <property type="term" value="F:polyubiquitin modification-dependent protein binding"/>
    <property type="evidence" value="ECO:0007669"/>
    <property type="project" value="TreeGrafter"/>
</dbReference>
<dbReference type="PROSITE" id="PS50330">
    <property type="entry name" value="UIM"/>
    <property type="match status" value="1"/>
</dbReference>
<keyword evidence="3 7" id="KW-0647">Proteasome</keyword>